<accession>A0A166U4W4</accession>
<name>A0A166U4W4_9AGAM</name>
<dbReference type="Proteomes" id="UP000076532">
    <property type="component" value="Unassembled WGS sequence"/>
</dbReference>
<dbReference type="OrthoDB" id="623670at2759"/>
<feature type="non-terminal residue" evidence="2">
    <location>
        <position position="1"/>
    </location>
</feature>
<proteinExistence type="predicted"/>
<dbReference type="AlphaFoldDB" id="A0A166U4W4"/>
<dbReference type="InterPro" id="IPR051477">
    <property type="entry name" value="Expansin_CellWall"/>
</dbReference>
<keyword evidence="1" id="KW-0732">Signal</keyword>
<reference evidence="2 3" key="1">
    <citation type="journal article" date="2016" name="Mol. Biol. Evol.">
        <title>Comparative Genomics of Early-Diverging Mushroom-Forming Fungi Provides Insights into the Origins of Lignocellulose Decay Capabilities.</title>
        <authorList>
            <person name="Nagy L.G."/>
            <person name="Riley R."/>
            <person name="Tritt A."/>
            <person name="Adam C."/>
            <person name="Daum C."/>
            <person name="Floudas D."/>
            <person name="Sun H."/>
            <person name="Yadav J.S."/>
            <person name="Pangilinan J."/>
            <person name="Larsson K.H."/>
            <person name="Matsuura K."/>
            <person name="Barry K."/>
            <person name="Labutti K."/>
            <person name="Kuo R."/>
            <person name="Ohm R.A."/>
            <person name="Bhattacharya S.S."/>
            <person name="Shirouzu T."/>
            <person name="Yoshinaga Y."/>
            <person name="Martin F.M."/>
            <person name="Grigoriev I.V."/>
            <person name="Hibbett D.S."/>
        </authorList>
    </citation>
    <scope>NUCLEOTIDE SEQUENCE [LARGE SCALE GENOMIC DNA]</scope>
    <source>
        <strain evidence="2 3">CBS 109695</strain>
    </source>
</reference>
<gene>
    <name evidence="2" type="ORF">FIBSPDRAFT_724679</name>
</gene>
<evidence type="ECO:0000313" key="2">
    <source>
        <dbReference type="EMBL" id="KZP31317.1"/>
    </source>
</evidence>
<dbReference type="Gene3D" id="2.40.40.10">
    <property type="entry name" value="RlpA-like domain"/>
    <property type="match status" value="1"/>
</dbReference>
<organism evidence="2 3">
    <name type="scientific">Athelia psychrophila</name>
    <dbReference type="NCBI Taxonomy" id="1759441"/>
    <lineage>
        <taxon>Eukaryota</taxon>
        <taxon>Fungi</taxon>
        <taxon>Dikarya</taxon>
        <taxon>Basidiomycota</taxon>
        <taxon>Agaricomycotina</taxon>
        <taxon>Agaricomycetes</taxon>
        <taxon>Agaricomycetidae</taxon>
        <taxon>Atheliales</taxon>
        <taxon>Atheliaceae</taxon>
        <taxon>Athelia</taxon>
    </lineage>
</organism>
<dbReference type="InterPro" id="IPR036908">
    <property type="entry name" value="RlpA-like_sf"/>
</dbReference>
<protein>
    <recommendedName>
        <fullName evidence="4">RlpA-like protein double-psi beta-barrel domain-containing protein</fullName>
    </recommendedName>
</protein>
<dbReference type="PANTHER" id="PTHR31836:SF28">
    <property type="entry name" value="SRCR DOMAIN-CONTAINING PROTEIN-RELATED"/>
    <property type="match status" value="1"/>
</dbReference>
<sequence>KSFCALGTFFGTGLGACGITNSASDHIVAVSELLFDSYPGYDGANPNHNPVCGRKIIATYGGKTVDVTVTDRCVACKMTDLDFTTSAFDLIADAALGRISGMTWKWA</sequence>
<keyword evidence="3" id="KW-1185">Reference proteome</keyword>
<evidence type="ECO:0000256" key="1">
    <source>
        <dbReference type="ARBA" id="ARBA00022729"/>
    </source>
</evidence>
<dbReference type="STRING" id="436010.A0A166U4W4"/>
<dbReference type="CDD" id="cd22191">
    <property type="entry name" value="DPBB_RlpA_EXP_N-like"/>
    <property type="match status" value="1"/>
</dbReference>
<dbReference type="SUPFAM" id="SSF50685">
    <property type="entry name" value="Barwin-like endoglucanases"/>
    <property type="match status" value="1"/>
</dbReference>
<evidence type="ECO:0008006" key="4">
    <source>
        <dbReference type="Google" id="ProtNLM"/>
    </source>
</evidence>
<evidence type="ECO:0000313" key="3">
    <source>
        <dbReference type="Proteomes" id="UP000076532"/>
    </source>
</evidence>
<dbReference type="EMBL" id="KV417490">
    <property type="protein sequence ID" value="KZP31317.1"/>
    <property type="molecule type" value="Genomic_DNA"/>
</dbReference>
<dbReference type="PANTHER" id="PTHR31836">
    <property type="match status" value="1"/>
</dbReference>